<reference evidence="2" key="1">
    <citation type="submission" date="2021-01" db="EMBL/GenBank/DDBJ databases">
        <authorList>
            <consortium name="Genoscope - CEA"/>
            <person name="William W."/>
        </authorList>
    </citation>
    <scope>NUCLEOTIDE SEQUENCE</scope>
</reference>
<dbReference type="PROSITE" id="PS50211">
    <property type="entry name" value="DENN"/>
    <property type="match status" value="1"/>
</dbReference>
<dbReference type="Pfam" id="PF03456">
    <property type="entry name" value="uDENN"/>
    <property type="match status" value="1"/>
</dbReference>
<dbReference type="EMBL" id="CAJJDP010000070">
    <property type="protein sequence ID" value="CAD8178753.1"/>
    <property type="molecule type" value="Genomic_DNA"/>
</dbReference>
<dbReference type="Proteomes" id="UP000683925">
    <property type="component" value="Unassembled WGS sequence"/>
</dbReference>
<evidence type="ECO:0000313" key="3">
    <source>
        <dbReference type="Proteomes" id="UP000683925"/>
    </source>
</evidence>
<dbReference type="InterPro" id="IPR005113">
    <property type="entry name" value="uDENN_dom"/>
</dbReference>
<dbReference type="PANTHER" id="PTHR12296">
    <property type="entry name" value="DENN DOMAIN-CONTAINING PROTEIN 4"/>
    <property type="match status" value="1"/>
</dbReference>
<gene>
    <name evidence="2" type="ORF">POCTA_138.1.T0710240</name>
</gene>
<dbReference type="SMART" id="SM00800">
    <property type="entry name" value="uDENN"/>
    <property type="match status" value="1"/>
</dbReference>
<dbReference type="InterPro" id="IPR051696">
    <property type="entry name" value="DENN_Domain_GEFs"/>
</dbReference>
<evidence type="ECO:0000259" key="1">
    <source>
        <dbReference type="PROSITE" id="PS50211"/>
    </source>
</evidence>
<dbReference type="GO" id="GO:0032483">
    <property type="term" value="P:regulation of Rab protein signal transduction"/>
    <property type="evidence" value="ECO:0007669"/>
    <property type="project" value="TreeGrafter"/>
</dbReference>
<dbReference type="InterPro" id="IPR037516">
    <property type="entry name" value="Tripartite_DENN"/>
</dbReference>
<dbReference type="AlphaFoldDB" id="A0A8S1VQP4"/>
<dbReference type="Pfam" id="PF02141">
    <property type="entry name" value="DENN"/>
    <property type="match status" value="1"/>
</dbReference>
<keyword evidence="3" id="KW-1185">Reference proteome</keyword>
<protein>
    <recommendedName>
        <fullName evidence="1">UDENN domain-containing protein</fullName>
    </recommendedName>
</protein>
<comment type="caution">
    <text evidence="2">The sequence shown here is derived from an EMBL/GenBank/DDBJ whole genome shotgun (WGS) entry which is preliminary data.</text>
</comment>
<dbReference type="GO" id="GO:0031410">
    <property type="term" value="C:cytoplasmic vesicle"/>
    <property type="evidence" value="ECO:0007669"/>
    <property type="project" value="TreeGrafter"/>
</dbReference>
<sequence length="915" mass="108632">MNILYQRIYNQFSIIAPSNLTQQLESIQVDKEYITNITVIVGTHECKKKTHHLRINDQMLLKIEKDSAKPPITDLSFYYLDVHDQKLKLTNDLNICTIQEDDSKWHYQNGNLDFTYDLSKVFGYQSNHKTALILCYKTDPMQDPWSDLILISKNQIPPEGFYKLSQSIQNSHLAYSLANTYHSAKYQFEITDSYPQNNEKPELAMFCFPNGISLYRNNQFPKYNHYILTSETGERTYCTALIFCEQNLKGFHEMAIVLSSNYCYSEQSLELLKNLYQIYIAKNVLPLERYICNIVDEIVLPQDPTETYIYNGAKQIFFFQSNCFPLCSNQAFQCLFAVLNKKNIVLLYFALLYEKKIQLISSKPVISSLVIEALLTLLYPFEFTHILISSLPEDLEQYLEAPLPYLIGINKKQAEKYPDAIQVFLDSNNIKQSQPIDVPEDIFDKFVLKLKEFDKYYNPELIDTIGDAFPMPREDELEMIDQYQVREVFLRFNIFILQDYKKFIDKQVFKEKLFVKSKQRIKQFLEPFMETRLFTFFIQVRMQLSQNDSQLEYFDDCLKDPKGDHFTLPVQVFKDYLQPNDEDFKKDKHFQYCTFPLKLNDQFFSKPRLEFLKHENPFSVYLFPKTQIDILRFELAHIYKQWFRFLVYKIEEGKIDLTDLVKYSIHLLKEMKQNNLYIDSDIFKNAMIACAHYQMNDLALQFIQQMRVLGYQKQIQIYQYYFQTQQNHKKQKKAQQVIQQTTNPSSRSLSNRQSDYKFYLDAKCPRCGRRYAIDDILASFIQDNMECKSNGTLGCNNKFDVQLFFNDKVHYLKKPSKIEKESKIINMFYFYLIGLPYRFLKNQQDDDIVYSSKKIPIYVDYGGLYTDENDECPTNYIQKVVNEVFGMFLERMREIIQKQEIPKGKHQRRVSDLSD</sequence>
<dbReference type="SMART" id="SM00799">
    <property type="entry name" value="DENN"/>
    <property type="match status" value="1"/>
</dbReference>
<proteinExistence type="predicted"/>
<feature type="domain" description="UDENN" evidence="1">
    <location>
        <begin position="166"/>
        <end position="549"/>
    </location>
</feature>
<dbReference type="OrthoDB" id="308821at2759"/>
<name>A0A8S1VQP4_PAROT</name>
<accession>A0A8S1VQP4</accession>
<organism evidence="2 3">
    <name type="scientific">Paramecium octaurelia</name>
    <dbReference type="NCBI Taxonomy" id="43137"/>
    <lineage>
        <taxon>Eukaryota</taxon>
        <taxon>Sar</taxon>
        <taxon>Alveolata</taxon>
        <taxon>Ciliophora</taxon>
        <taxon>Intramacronucleata</taxon>
        <taxon>Oligohymenophorea</taxon>
        <taxon>Peniculida</taxon>
        <taxon>Parameciidae</taxon>
        <taxon>Paramecium</taxon>
    </lineage>
</organism>
<dbReference type="OMA" id="FHEMAIV"/>
<evidence type="ECO:0000313" key="2">
    <source>
        <dbReference type="EMBL" id="CAD8178753.1"/>
    </source>
</evidence>
<dbReference type="PANTHER" id="PTHR12296:SF21">
    <property type="entry name" value="DENN DOMAIN-CONTAINING PROTEIN 3"/>
    <property type="match status" value="1"/>
</dbReference>
<dbReference type="InterPro" id="IPR001194">
    <property type="entry name" value="cDENN_dom"/>
</dbReference>